<feature type="region of interest" description="Disordered" evidence="1">
    <location>
        <begin position="301"/>
        <end position="369"/>
    </location>
</feature>
<protein>
    <recommendedName>
        <fullName evidence="2">BAG domain-containing protein</fullName>
    </recommendedName>
</protein>
<reference evidence="3" key="1">
    <citation type="submission" date="2022-07" db="EMBL/GenBank/DDBJ databases">
        <title>Phylogenomic reconstructions and comparative analyses of Kickxellomycotina fungi.</title>
        <authorList>
            <person name="Reynolds N.K."/>
            <person name="Stajich J.E."/>
            <person name="Barry K."/>
            <person name="Grigoriev I.V."/>
            <person name="Crous P."/>
            <person name="Smith M.E."/>
        </authorList>
    </citation>
    <scope>NUCLEOTIDE SEQUENCE</scope>
    <source>
        <strain evidence="3">NRRL 1565</strain>
    </source>
</reference>
<feature type="domain" description="BAG" evidence="2">
    <location>
        <begin position="584"/>
        <end position="625"/>
    </location>
</feature>
<dbReference type="EMBL" id="JANBUO010000002">
    <property type="protein sequence ID" value="KAJ2809462.1"/>
    <property type="molecule type" value="Genomic_DNA"/>
</dbReference>
<dbReference type="SUPFAM" id="SSF63491">
    <property type="entry name" value="BAG domain"/>
    <property type="match status" value="1"/>
</dbReference>
<name>A0A9W8I1U2_9FUNG</name>
<feature type="compositionally biased region" description="Basic and acidic residues" evidence="1">
    <location>
        <begin position="439"/>
        <end position="460"/>
    </location>
</feature>
<evidence type="ECO:0000313" key="4">
    <source>
        <dbReference type="Proteomes" id="UP001140094"/>
    </source>
</evidence>
<dbReference type="PROSITE" id="PS51035">
    <property type="entry name" value="BAG"/>
    <property type="match status" value="1"/>
</dbReference>
<keyword evidence="4" id="KW-1185">Reference proteome</keyword>
<dbReference type="Gene3D" id="1.20.58.120">
    <property type="entry name" value="BAG domain"/>
    <property type="match status" value="1"/>
</dbReference>
<dbReference type="AlphaFoldDB" id="A0A9W8I1U2"/>
<accession>A0A9W8I1U2</accession>
<gene>
    <name evidence="3" type="ORF">H4R20_000082</name>
</gene>
<organism evidence="3 4">
    <name type="scientific">Coemansia guatemalensis</name>
    <dbReference type="NCBI Taxonomy" id="2761395"/>
    <lineage>
        <taxon>Eukaryota</taxon>
        <taxon>Fungi</taxon>
        <taxon>Fungi incertae sedis</taxon>
        <taxon>Zoopagomycota</taxon>
        <taxon>Kickxellomycotina</taxon>
        <taxon>Kickxellomycetes</taxon>
        <taxon>Kickxellales</taxon>
        <taxon>Kickxellaceae</taxon>
        <taxon>Coemansia</taxon>
    </lineage>
</organism>
<evidence type="ECO:0000256" key="1">
    <source>
        <dbReference type="SAM" id="MobiDB-lite"/>
    </source>
</evidence>
<dbReference type="OrthoDB" id="333905at2759"/>
<dbReference type="InterPro" id="IPR003103">
    <property type="entry name" value="BAG_domain"/>
</dbReference>
<sequence>MQFFLDDSDSTPIRLFSANNAPHPHAAGSFVARPPLARGKRSVPGYPYIRFVNDDDYDGSYPFDAFQDLRSAYSTSSLSDIQAQLRAVQQQRAQARLRRELLEQQQRAIAQREHELLMYQRQLEKQRREQARAASERARVAYLSRLQEDERQKQLERQRQAQKAARKNEAATSDEDRVVFFPPFHFFDHILDSQFRSQDDVERSRAHKSALSDLLDFYFSDAAAKPISETPSAQGVEQESGPKAPFATPAVSRERDTTAEASTDEQRALPYNGRGQEFDPGMLDSVLRVVHDRLAEIGAEEDAEKEKAVAREALPSQQTSAADAKAKDNKVDVNIIEEPSGSPPATPSAKIPRKSPPVDSDVEVEEPTDYNRLAQLLRNRVHGLGDEDVFVPLSPSLGDKEEQSPEPAEMPKATPQEEKPAEDEAHNEHTDSEFADMLDDCKCQLNEMKEAAAKQENDRPSRRRHRHRRHNRKQQQIKRAKKAAEAEQQQRQQFEAEDPEKQRQRQAVKTIEDYVLGAKSRRAAKQVRESLSKLHELELELDGIRKDYSRRVNDTQLSFVADKDGNLRLAYNGSNSAFHAYQDILQRLLLKLDTIPSYGDEVIRAKRRSIVVKIQDILDALDRLASEQESELSSSTPGDEAMADVSSNGEY</sequence>
<dbReference type="Proteomes" id="UP001140094">
    <property type="component" value="Unassembled WGS sequence"/>
</dbReference>
<feature type="region of interest" description="Disordered" evidence="1">
    <location>
        <begin position="229"/>
        <end position="280"/>
    </location>
</feature>
<feature type="region of interest" description="Disordered" evidence="1">
    <location>
        <begin position="151"/>
        <end position="173"/>
    </location>
</feature>
<feature type="compositionally biased region" description="Basic residues" evidence="1">
    <location>
        <begin position="461"/>
        <end position="481"/>
    </location>
</feature>
<feature type="region of interest" description="Disordered" evidence="1">
    <location>
        <begin position="628"/>
        <end position="651"/>
    </location>
</feature>
<feature type="compositionally biased region" description="Basic and acidic residues" evidence="1">
    <location>
        <begin position="415"/>
        <end position="432"/>
    </location>
</feature>
<dbReference type="Pfam" id="PF02179">
    <property type="entry name" value="BAG"/>
    <property type="match status" value="1"/>
</dbReference>
<evidence type="ECO:0000313" key="3">
    <source>
        <dbReference type="EMBL" id="KAJ2809462.1"/>
    </source>
</evidence>
<dbReference type="InterPro" id="IPR036533">
    <property type="entry name" value="BAG_dom_sf"/>
</dbReference>
<dbReference type="GO" id="GO:0051087">
    <property type="term" value="F:protein-folding chaperone binding"/>
    <property type="evidence" value="ECO:0007669"/>
    <property type="project" value="InterPro"/>
</dbReference>
<feature type="region of interest" description="Disordered" evidence="1">
    <location>
        <begin position="381"/>
        <end position="506"/>
    </location>
</feature>
<proteinExistence type="predicted"/>
<comment type="caution">
    <text evidence="3">The sequence shown here is derived from an EMBL/GenBank/DDBJ whole genome shotgun (WGS) entry which is preliminary data.</text>
</comment>
<evidence type="ECO:0000259" key="2">
    <source>
        <dbReference type="PROSITE" id="PS51035"/>
    </source>
</evidence>